<evidence type="ECO:0000256" key="4">
    <source>
        <dbReference type="ARBA" id="ARBA00022989"/>
    </source>
</evidence>
<dbReference type="InterPro" id="IPR052159">
    <property type="entry name" value="Competence_DNA_uptake"/>
</dbReference>
<dbReference type="Pfam" id="PF13567">
    <property type="entry name" value="DUF4131"/>
    <property type="match status" value="1"/>
</dbReference>
<feature type="transmembrane region" description="Helical" evidence="7">
    <location>
        <begin position="556"/>
        <end position="572"/>
    </location>
</feature>
<keyword evidence="10" id="KW-1185">Reference proteome</keyword>
<dbReference type="InterPro" id="IPR035681">
    <property type="entry name" value="ComA-like_MBL"/>
</dbReference>
<feature type="transmembrane region" description="Helical" evidence="7">
    <location>
        <begin position="390"/>
        <end position="407"/>
    </location>
</feature>
<feature type="transmembrane region" description="Helical" evidence="7">
    <location>
        <begin position="332"/>
        <end position="354"/>
    </location>
</feature>
<feature type="transmembrane region" description="Helical" evidence="7">
    <location>
        <begin position="366"/>
        <end position="384"/>
    </location>
</feature>
<dbReference type="RefSeq" id="WP_156228121.1">
    <property type="nucleotide sequence ID" value="NZ_CP046415.1"/>
</dbReference>
<evidence type="ECO:0000256" key="5">
    <source>
        <dbReference type="ARBA" id="ARBA00023136"/>
    </source>
</evidence>
<keyword evidence="2" id="KW-1003">Cell membrane</keyword>
<dbReference type="PANTHER" id="PTHR30619">
    <property type="entry name" value="DNA INTERNALIZATION/COMPETENCE PROTEIN COMEC/REC2"/>
    <property type="match status" value="1"/>
</dbReference>
<keyword evidence="5 7" id="KW-0472">Membrane</keyword>
<dbReference type="NCBIfam" id="TIGR00361">
    <property type="entry name" value="ComEC_Rec2"/>
    <property type="match status" value="1"/>
</dbReference>
<dbReference type="Proteomes" id="UP000427716">
    <property type="component" value="Chromosome"/>
</dbReference>
<feature type="transmembrane region" description="Helical" evidence="7">
    <location>
        <begin position="90"/>
        <end position="110"/>
    </location>
</feature>
<feature type="transmembrane region" description="Helical" evidence="7">
    <location>
        <begin position="58"/>
        <end position="78"/>
    </location>
</feature>
<feature type="transmembrane region" description="Helical" evidence="7">
    <location>
        <begin position="494"/>
        <end position="514"/>
    </location>
</feature>
<protein>
    <submittedName>
        <fullName evidence="9">DNA internalization-related competence protein ComEC/Rec2</fullName>
    </submittedName>
</protein>
<feature type="transmembrane region" description="Helical" evidence="7">
    <location>
        <begin position="414"/>
        <end position="431"/>
    </location>
</feature>
<gene>
    <name evidence="9" type="ORF">GM160_03485</name>
</gene>
<dbReference type="SUPFAM" id="SSF56281">
    <property type="entry name" value="Metallo-hydrolase/oxidoreductase"/>
    <property type="match status" value="1"/>
</dbReference>
<evidence type="ECO:0000256" key="2">
    <source>
        <dbReference type="ARBA" id="ARBA00022475"/>
    </source>
</evidence>
<feature type="compositionally biased region" description="Polar residues" evidence="6">
    <location>
        <begin position="25"/>
        <end position="35"/>
    </location>
</feature>
<evidence type="ECO:0000259" key="8">
    <source>
        <dbReference type="SMART" id="SM00849"/>
    </source>
</evidence>
<accession>A0A6I6D3U9</accession>
<dbReference type="PANTHER" id="PTHR30619:SF1">
    <property type="entry name" value="RECOMBINATION PROTEIN 2"/>
    <property type="match status" value="1"/>
</dbReference>
<dbReference type="CDD" id="cd07731">
    <property type="entry name" value="ComA-like_MBL-fold"/>
    <property type="match status" value="1"/>
</dbReference>
<organism evidence="9 10">
    <name type="scientific">Guyparkeria halophila</name>
    <dbReference type="NCBI Taxonomy" id="47960"/>
    <lineage>
        <taxon>Bacteria</taxon>
        <taxon>Pseudomonadati</taxon>
        <taxon>Pseudomonadota</taxon>
        <taxon>Gammaproteobacteria</taxon>
        <taxon>Chromatiales</taxon>
        <taxon>Thioalkalibacteraceae</taxon>
        <taxon>Guyparkeria</taxon>
    </lineage>
</organism>
<feature type="transmembrane region" description="Helical" evidence="7">
    <location>
        <begin position="119"/>
        <end position="139"/>
    </location>
</feature>
<dbReference type="InterPro" id="IPR001279">
    <property type="entry name" value="Metallo-B-lactamas"/>
</dbReference>
<name>A0A6I6D3U9_9GAMM</name>
<dbReference type="GO" id="GO:0005886">
    <property type="term" value="C:plasma membrane"/>
    <property type="evidence" value="ECO:0007669"/>
    <property type="project" value="UniProtKB-SubCell"/>
</dbReference>
<dbReference type="KEGG" id="ghl:GM160_03485"/>
<evidence type="ECO:0000313" key="10">
    <source>
        <dbReference type="Proteomes" id="UP000427716"/>
    </source>
</evidence>
<dbReference type="SMART" id="SM00849">
    <property type="entry name" value="Lactamase_B"/>
    <property type="match status" value="1"/>
</dbReference>
<evidence type="ECO:0000256" key="7">
    <source>
        <dbReference type="SAM" id="Phobius"/>
    </source>
</evidence>
<dbReference type="InterPro" id="IPR004477">
    <property type="entry name" value="ComEC_N"/>
</dbReference>
<comment type="subcellular location">
    <subcellularLocation>
        <location evidence="1">Cell membrane</location>
        <topology evidence="1">Multi-pass membrane protein</topology>
    </subcellularLocation>
</comment>
<feature type="transmembrane region" description="Helical" evidence="7">
    <location>
        <begin position="521"/>
        <end position="544"/>
    </location>
</feature>
<proteinExistence type="predicted"/>
<dbReference type="InterPro" id="IPR036866">
    <property type="entry name" value="RibonucZ/Hydroxyglut_hydro"/>
</dbReference>
<keyword evidence="3 7" id="KW-0812">Transmembrane</keyword>
<dbReference type="InterPro" id="IPR004797">
    <property type="entry name" value="Competence_ComEC/Rec2"/>
</dbReference>
<dbReference type="Pfam" id="PF00753">
    <property type="entry name" value="Lactamase_B"/>
    <property type="match status" value="1"/>
</dbReference>
<feature type="transmembrane region" description="Helical" evidence="7">
    <location>
        <begin position="437"/>
        <end position="454"/>
    </location>
</feature>
<dbReference type="NCBIfam" id="TIGR00360">
    <property type="entry name" value="ComEC_N-term"/>
    <property type="match status" value="1"/>
</dbReference>
<reference evidence="9 10" key="1">
    <citation type="submission" date="2019-11" db="EMBL/GenBank/DDBJ databases">
        <authorList>
            <person name="Zhang J."/>
            <person name="Sun C."/>
        </authorList>
    </citation>
    <scope>NUCLEOTIDE SEQUENCE [LARGE SCALE GENOMIC DNA]</scope>
    <source>
        <strain evidence="10">sp2</strain>
    </source>
</reference>
<dbReference type="AlphaFoldDB" id="A0A6I6D3U9"/>
<keyword evidence="4 7" id="KW-1133">Transmembrane helix</keyword>
<dbReference type="EMBL" id="CP046415">
    <property type="protein sequence ID" value="QGT78031.1"/>
    <property type="molecule type" value="Genomic_DNA"/>
</dbReference>
<feature type="transmembrane region" description="Helical" evidence="7">
    <location>
        <begin position="466"/>
        <end position="482"/>
    </location>
</feature>
<sequence>MLATPFSLQGRGSMDNLSLDDGRQSPRSCRPTNRHGSPGSCDRHGNEPRQGKPLAARWLLAGWAGGALLAWFLPWPLLVASGLGADDGAWPVRIIAHALALGVVAAALWARRKGRNGPALLAMALGGALHTLVPVGALLGQTPTFDDRVDCHIDGAVVGLVDDRADRRRFTFAIQAAEPADHGNDRAGSICRQLPSGGRLKLSDYTPPDERGGLVAGTRYALTARLKPLRGHANPGGFDYRRYLFRHQILATGYLRDRQPQALGAANGWRARVDRWRAGARERLKSGLAAVAAPDDSLEAGAALLHGLALGDRGELSDEQWELLLASGTNHLLAISGLHVGMVAALAAWWLRMLWGRLPISRGMPAQRVAALAAVIAAWAYALIAGLSIPTLRAALMLTVLLLGVLMQRRWRLLDLWLVAFVLVLAIDPFAPLDMGFWLSFAAVLLIIVLVRGRDALWRSWELLRLQWLLTLGLLPLTWGLFDRVAFASLPANLVAVPLVSMLITPLALFSLGLATISPALAAWPIGLINALGAGLFAVLGWLVDVFPDSNHGAPGALALGLFAFGVIWLGLPRRFPGQWLAILLLLPAILVGPSRPATGEFTAVVLDVGQGAAVLLRTARHDLLYDAGPRHGRFDTGEAIVLPALRAVGVTRLDRIVISHAAMDHAGGLASIRQAFPDATMIGLSGDRFAGSGEGRECRHGERWHLDGVVFTLLRAPLGSANDRSCVLRVEGASGSLLLTGDIEAAAEHWLRRHARVKADAVLVPHHGSASSSTPGFVEATGARHALVSAGFLNRWDHPRDSVVARWHASGASVWRTDRHGALWIESGELRTERSDRWPFAWRRPTAMPGVESP</sequence>
<feature type="domain" description="Metallo-beta-lactamase" evidence="8">
    <location>
        <begin position="611"/>
        <end position="793"/>
    </location>
</feature>
<feature type="region of interest" description="Disordered" evidence="6">
    <location>
        <begin position="1"/>
        <end position="48"/>
    </location>
</feature>
<evidence type="ECO:0000256" key="1">
    <source>
        <dbReference type="ARBA" id="ARBA00004651"/>
    </source>
</evidence>
<evidence type="ECO:0000256" key="6">
    <source>
        <dbReference type="SAM" id="MobiDB-lite"/>
    </source>
</evidence>
<evidence type="ECO:0000256" key="3">
    <source>
        <dbReference type="ARBA" id="ARBA00022692"/>
    </source>
</evidence>
<evidence type="ECO:0000313" key="9">
    <source>
        <dbReference type="EMBL" id="QGT78031.1"/>
    </source>
</evidence>
<dbReference type="Pfam" id="PF03772">
    <property type="entry name" value="Competence"/>
    <property type="match status" value="1"/>
</dbReference>
<dbReference type="Gene3D" id="3.60.15.10">
    <property type="entry name" value="Ribonuclease Z/Hydroxyacylglutathione hydrolase-like"/>
    <property type="match status" value="1"/>
</dbReference>
<dbReference type="GO" id="GO:0030420">
    <property type="term" value="P:establishment of competence for transformation"/>
    <property type="evidence" value="ECO:0007669"/>
    <property type="project" value="InterPro"/>
</dbReference>
<dbReference type="InterPro" id="IPR025405">
    <property type="entry name" value="DUF4131"/>
</dbReference>